<dbReference type="GO" id="GO:0006355">
    <property type="term" value="P:regulation of DNA-templated transcription"/>
    <property type="evidence" value="ECO:0007669"/>
    <property type="project" value="InterPro"/>
</dbReference>
<dbReference type="InterPro" id="IPR005569">
    <property type="entry name" value="Arc_DNA-bd_dom"/>
</dbReference>
<evidence type="ECO:0000313" key="3">
    <source>
        <dbReference type="Proteomes" id="UP000432209"/>
    </source>
</evidence>
<dbReference type="InterPro" id="IPR013321">
    <property type="entry name" value="Arc_rbn_hlx_hlx"/>
</dbReference>
<name>A0A7X1SS62_9PROT</name>
<sequence length="132" mass="15340">MSRNDPQMKLRLPLEIKNEIERIAQESGRSMNAEIVRRLEWVLGDGKNHYAVDGPDYHPHVRVKDDSLQIYFPGSRYKEDDFPDADNAMENNPLNSDEMAIIEAWRSIDEEDRSALLIAFRNARIASRLKKN</sequence>
<evidence type="ECO:0000313" key="2">
    <source>
        <dbReference type="EMBL" id="MQS00159.1"/>
    </source>
</evidence>
<dbReference type="Pfam" id="PF03869">
    <property type="entry name" value="Arc"/>
    <property type="match status" value="1"/>
</dbReference>
<dbReference type="GO" id="GO:0003677">
    <property type="term" value="F:DNA binding"/>
    <property type="evidence" value="ECO:0007669"/>
    <property type="project" value="UniProtKB-KW"/>
</dbReference>
<dbReference type="EMBL" id="WIPH01000063">
    <property type="protein sequence ID" value="MQS00159.1"/>
    <property type="molecule type" value="Genomic_DNA"/>
</dbReference>
<comment type="caution">
    <text evidence="2">The sequence shown here is derived from an EMBL/GenBank/DDBJ whole genome shotgun (WGS) entry which is preliminary data.</text>
</comment>
<dbReference type="AlphaFoldDB" id="A0A7X1SS62"/>
<proteinExistence type="predicted"/>
<evidence type="ECO:0000259" key="1">
    <source>
        <dbReference type="Pfam" id="PF03869"/>
    </source>
</evidence>
<organism evidence="2 3">
    <name type="scientific">Gluconobacter aidae</name>
    <dbReference type="NCBI Taxonomy" id="2662454"/>
    <lineage>
        <taxon>Bacteria</taxon>
        <taxon>Pseudomonadati</taxon>
        <taxon>Pseudomonadota</taxon>
        <taxon>Alphaproteobacteria</taxon>
        <taxon>Acetobacterales</taxon>
        <taxon>Acetobacteraceae</taxon>
        <taxon>Gluconobacter</taxon>
    </lineage>
</organism>
<keyword evidence="2" id="KW-0238">DNA-binding</keyword>
<feature type="domain" description="Arc-like DNA binding" evidence="1">
    <location>
        <begin position="2"/>
        <end position="40"/>
    </location>
</feature>
<dbReference type="RefSeq" id="WP_153431881.1">
    <property type="nucleotide sequence ID" value="NZ_WIPH01000063.1"/>
</dbReference>
<dbReference type="Gene3D" id="1.10.1220.10">
    <property type="entry name" value="Met repressor-like"/>
    <property type="match status" value="1"/>
</dbReference>
<gene>
    <name evidence="2" type="ORF">GFJ39_13410</name>
</gene>
<protein>
    <submittedName>
        <fullName evidence="2">Arc family DNA-binding protein</fullName>
    </submittedName>
</protein>
<keyword evidence="3" id="KW-1185">Reference proteome</keyword>
<accession>A0A7X1SS62</accession>
<dbReference type="Proteomes" id="UP000432209">
    <property type="component" value="Unassembled WGS sequence"/>
</dbReference>
<dbReference type="InterPro" id="IPR010985">
    <property type="entry name" value="Ribbon_hlx_hlx"/>
</dbReference>
<reference evidence="2 3" key="1">
    <citation type="submission" date="2019-10" db="EMBL/GenBank/DDBJ databases">
        <title>Gluconobacter aidae sp. nov., a novel species of acetic acid bacteria isolated in Thailand.</title>
        <authorList>
            <person name="Yukphan P."/>
            <person name="Charoenyingcharoen P."/>
            <person name="Malimas S."/>
            <person name="Muramatsu Y."/>
            <person name="Nakagawa Y."/>
            <person name="Tanasupawat S."/>
            <person name="Yamada Y."/>
        </authorList>
    </citation>
    <scope>NUCLEOTIDE SEQUENCE [LARGE SCALE GENOMIC DNA]</scope>
    <source>
        <strain evidence="2 3">AC10</strain>
    </source>
</reference>
<dbReference type="SUPFAM" id="SSF47598">
    <property type="entry name" value="Ribbon-helix-helix"/>
    <property type="match status" value="1"/>
</dbReference>